<sequence length="295" mass="32776">MRIGFFIGCNVAFNRPDLELAVRFALPRLGVTLEDIEGQSCCPTWGTLPSIDLAGWCALAARNLALAEKKGVDLVTVCSTCYGSLTRARNVILSDAAVQQKVDALLREVGKEYKGTSRARHIVYFLLREVGRERIREATQNCLQGLRIAIQPGCLTLWPRRMCQEGEEDPFHPTALKELCAALGATVPYYSRLLDCCGMGGMRSTDLSKSLILVERKLRSIKEEANPHLIVTGCSSCLLQLDMAQEFLLTRQRIHFKIPVLHYAQLLAICLGADIEKVTAMARLKADYVFARIFG</sequence>
<reference evidence="3 4" key="1">
    <citation type="submission" date="2018-11" db="EMBL/GenBank/DDBJ databases">
        <title>Genomic Encyclopedia of Type Strains, Phase IV (KMG-IV): sequencing the most valuable type-strain genomes for metagenomic binning, comparative biology and taxonomic classification.</title>
        <authorList>
            <person name="Goeker M."/>
        </authorList>
    </citation>
    <scope>NUCLEOTIDE SEQUENCE [LARGE SCALE GENOMIC DNA]</scope>
    <source>
        <strain evidence="3 4">DSM 102936</strain>
    </source>
</reference>
<dbReference type="EMBL" id="RKRE01000001">
    <property type="protein sequence ID" value="RPF49247.1"/>
    <property type="molecule type" value="Genomic_DNA"/>
</dbReference>
<feature type="domain" description="Cysteine-rich" evidence="2">
    <location>
        <begin position="149"/>
        <end position="242"/>
    </location>
</feature>
<evidence type="ECO:0000313" key="3">
    <source>
        <dbReference type="EMBL" id="RPF49247.1"/>
    </source>
</evidence>
<dbReference type="GO" id="GO:0016491">
    <property type="term" value="F:oxidoreductase activity"/>
    <property type="evidence" value="ECO:0007669"/>
    <property type="project" value="UniProtKB-KW"/>
</dbReference>
<dbReference type="Gene3D" id="1.20.1050.140">
    <property type="match status" value="1"/>
</dbReference>
<evidence type="ECO:0000313" key="4">
    <source>
        <dbReference type="Proteomes" id="UP000282654"/>
    </source>
</evidence>
<dbReference type="InterPro" id="IPR051278">
    <property type="entry name" value="HdrB/HdrD_reductase"/>
</dbReference>
<dbReference type="PANTHER" id="PTHR42947">
    <property type="entry name" value="COB--COM HETERODISULFIDE REDUCTASE SUBUNIT B 1"/>
    <property type="match status" value="1"/>
</dbReference>
<keyword evidence="4" id="KW-1185">Reference proteome</keyword>
<evidence type="ECO:0000256" key="1">
    <source>
        <dbReference type="ARBA" id="ARBA00023002"/>
    </source>
</evidence>
<dbReference type="Pfam" id="PF02754">
    <property type="entry name" value="CCG"/>
    <property type="match status" value="2"/>
</dbReference>
<organism evidence="3 4">
    <name type="scientific">Thermodesulfitimonas autotrophica</name>
    <dbReference type="NCBI Taxonomy" id="1894989"/>
    <lineage>
        <taxon>Bacteria</taxon>
        <taxon>Bacillati</taxon>
        <taxon>Bacillota</taxon>
        <taxon>Clostridia</taxon>
        <taxon>Thermoanaerobacterales</taxon>
        <taxon>Thermoanaerobacteraceae</taxon>
        <taxon>Thermodesulfitimonas</taxon>
    </lineage>
</organism>
<dbReference type="InterPro" id="IPR004017">
    <property type="entry name" value="Cys_rich_dom"/>
</dbReference>
<protein>
    <submittedName>
        <fullName evidence="3">Heterodisulfide reductase subunit B</fullName>
    </submittedName>
</protein>
<proteinExistence type="predicted"/>
<name>A0A3N5AWF2_9THEO</name>
<comment type="caution">
    <text evidence="3">The sequence shown here is derived from an EMBL/GenBank/DDBJ whole genome shotgun (WGS) entry which is preliminary data.</text>
</comment>
<dbReference type="PANTHER" id="PTHR42947:SF1">
    <property type="entry name" value="COB--COM HETERODISULFIDE REDUCTASE SUBUNIT B 1"/>
    <property type="match status" value="1"/>
</dbReference>
<dbReference type="AlphaFoldDB" id="A0A3N5AWF2"/>
<gene>
    <name evidence="3" type="ORF">EDD75_0051</name>
</gene>
<accession>A0A3N5AWF2</accession>
<evidence type="ECO:0000259" key="2">
    <source>
        <dbReference type="Pfam" id="PF02754"/>
    </source>
</evidence>
<dbReference type="Proteomes" id="UP000282654">
    <property type="component" value="Unassembled WGS sequence"/>
</dbReference>
<keyword evidence="1" id="KW-0560">Oxidoreductase</keyword>
<dbReference type="OrthoDB" id="9777685at2"/>
<dbReference type="RefSeq" id="WP_123926338.1">
    <property type="nucleotide sequence ID" value="NZ_RKRE01000001.1"/>
</dbReference>
<feature type="domain" description="Cysteine-rich" evidence="2">
    <location>
        <begin position="4"/>
        <end position="85"/>
    </location>
</feature>